<comment type="caution">
    <text evidence="1">The sequence shown here is derived from an EMBL/GenBank/DDBJ whole genome shotgun (WGS) entry which is preliminary data.</text>
</comment>
<gene>
    <name evidence="1" type="ORF">LCGC14_1771780</name>
</gene>
<proteinExistence type="predicted"/>
<dbReference type="EMBL" id="LAZR01016624">
    <property type="protein sequence ID" value="KKM03701.1"/>
    <property type="molecule type" value="Genomic_DNA"/>
</dbReference>
<organism evidence="1">
    <name type="scientific">marine sediment metagenome</name>
    <dbReference type="NCBI Taxonomy" id="412755"/>
    <lineage>
        <taxon>unclassified sequences</taxon>
        <taxon>metagenomes</taxon>
        <taxon>ecological metagenomes</taxon>
    </lineage>
</organism>
<accession>A0A0F9JCX3</accession>
<reference evidence="1" key="1">
    <citation type="journal article" date="2015" name="Nature">
        <title>Complex archaea that bridge the gap between prokaryotes and eukaryotes.</title>
        <authorList>
            <person name="Spang A."/>
            <person name="Saw J.H."/>
            <person name="Jorgensen S.L."/>
            <person name="Zaremba-Niedzwiedzka K."/>
            <person name="Martijn J."/>
            <person name="Lind A.E."/>
            <person name="van Eijk R."/>
            <person name="Schleper C."/>
            <person name="Guy L."/>
            <person name="Ettema T.J."/>
        </authorList>
    </citation>
    <scope>NUCLEOTIDE SEQUENCE</scope>
</reference>
<name>A0A0F9JCX3_9ZZZZ</name>
<dbReference type="AlphaFoldDB" id="A0A0F9JCX3"/>
<sequence>MLVKSKVTAIKEIKSYGHITLNSGDFPGVKDLTLGDKKDITISIDITELRKPSQWDISEERMKPTDVIAGIRILGVTLPMKEKKKEKK</sequence>
<protein>
    <submittedName>
        <fullName evidence="1">Uncharacterized protein</fullName>
    </submittedName>
</protein>
<evidence type="ECO:0000313" key="1">
    <source>
        <dbReference type="EMBL" id="KKM03701.1"/>
    </source>
</evidence>